<feature type="domain" description="Mannosylglycerate hydrolase MGH1-like glycoside hydrolase" evidence="4">
    <location>
        <begin position="42"/>
        <end position="436"/>
    </location>
</feature>
<dbReference type="AlphaFoldDB" id="A0A1G7XS27"/>
<evidence type="ECO:0000313" key="6">
    <source>
        <dbReference type="Proteomes" id="UP000199492"/>
    </source>
</evidence>
<dbReference type="InterPro" id="IPR004888">
    <property type="entry name" value="Glycoside_hydrolase_63"/>
</dbReference>
<accession>A0A1G7XS27</accession>
<name>A0A1G7XS27_9FLAO</name>
<dbReference type="GO" id="GO:0006487">
    <property type="term" value="P:protein N-linked glycosylation"/>
    <property type="evidence" value="ECO:0007669"/>
    <property type="project" value="TreeGrafter"/>
</dbReference>
<evidence type="ECO:0000256" key="1">
    <source>
        <dbReference type="ARBA" id="ARBA00010833"/>
    </source>
</evidence>
<protein>
    <submittedName>
        <fullName evidence="5">Trehalase</fullName>
    </submittedName>
</protein>
<comment type="similarity">
    <text evidence="1">Belongs to the glycosyl hydrolase 63 family.</text>
</comment>
<dbReference type="STRING" id="262004.SAMN04489796_101810"/>
<dbReference type="Proteomes" id="UP000199492">
    <property type="component" value="Unassembled WGS sequence"/>
</dbReference>
<dbReference type="InterPro" id="IPR012341">
    <property type="entry name" value="6hp_glycosidase-like_sf"/>
</dbReference>
<dbReference type="InterPro" id="IPR008928">
    <property type="entry name" value="6-hairpin_glycosidase_sf"/>
</dbReference>
<keyword evidence="6" id="KW-1185">Reference proteome</keyword>
<gene>
    <name evidence="5" type="ORF">SAMN04489796_101810</name>
</gene>
<keyword evidence="2" id="KW-0378">Hydrolase</keyword>
<organism evidence="5 6">
    <name type="scientific">Winogradskyella thalassocola</name>
    <dbReference type="NCBI Taxonomy" id="262004"/>
    <lineage>
        <taxon>Bacteria</taxon>
        <taxon>Pseudomonadati</taxon>
        <taxon>Bacteroidota</taxon>
        <taxon>Flavobacteriia</taxon>
        <taxon>Flavobacteriales</taxon>
        <taxon>Flavobacteriaceae</taxon>
        <taxon>Winogradskyella</taxon>
    </lineage>
</organism>
<dbReference type="SUPFAM" id="SSF48208">
    <property type="entry name" value="Six-hairpin glycosidases"/>
    <property type="match status" value="1"/>
</dbReference>
<evidence type="ECO:0000313" key="5">
    <source>
        <dbReference type="EMBL" id="SDG87035.1"/>
    </source>
</evidence>
<dbReference type="InterPro" id="IPR054491">
    <property type="entry name" value="MGH1-like_GH"/>
</dbReference>
<dbReference type="Pfam" id="PF22422">
    <property type="entry name" value="MGH1-like_GH"/>
    <property type="match status" value="1"/>
</dbReference>
<evidence type="ECO:0000256" key="3">
    <source>
        <dbReference type="ARBA" id="ARBA00023295"/>
    </source>
</evidence>
<dbReference type="PANTHER" id="PTHR10412:SF11">
    <property type="entry name" value="MANNOSYL-OLIGOSACCHARIDE GLUCOSIDASE"/>
    <property type="match status" value="1"/>
</dbReference>
<dbReference type="PANTHER" id="PTHR10412">
    <property type="entry name" value="MANNOSYL-OLIGOSACCHARIDE GLUCOSIDASE"/>
    <property type="match status" value="1"/>
</dbReference>
<sequence>MLSFSFYNSTMTNNNLIQKAETVLNNNFKEDKGFTIPCEGLYPFQWNWDSGFIAIGFAHYDATKAKREIEALLSAQWENGFIPHIVFHNDSDTYFPGPDFHQSKLHPLASKTHRTTGMTQPPVLGFVLKELYDIIEDKVDILNFIKRNIDKVYNNHEHFYTYRDPNKEGLVYIYHNWESGTDNSPIWDDIWATMDPPKYKFERRDTTHVDAAQRPTNREYDYYLHLIEIAKEHNYDDAKIAELSPFLVQDPLFNAMLIKSNAALIELYGLIGNSDDKIKTLKQWQTKAIKRFNEKLFNEKLGAYVHYDLRNEKQIEYLSSSSFAPIFADIPNEERVETIVKTMMKKFGTEDRYLCASFDPESDRFNPKKYWRGPVWINLNWLLYRGLKAYGFYDLSNRVKKDSIELIEKYGFYEYFDSRKEVKENAGYGGNNFSWSAALLIDFLKS</sequence>
<dbReference type="EMBL" id="FNCZ01000001">
    <property type="protein sequence ID" value="SDG87035.1"/>
    <property type="molecule type" value="Genomic_DNA"/>
</dbReference>
<keyword evidence="3" id="KW-0326">Glycosidase</keyword>
<evidence type="ECO:0000259" key="4">
    <source>
        <dbReference type="Pfam" id="PF22422"/>
    </source>
</evidence>
<dbReference type="GO" id="GO:0009311">
    <property type="term" value="P:oligosaccharide metabolic process"/>
    <property type="evidence" value="ECO:0007669"/>
    <property type="project" value="InterPro"/>
</dbReference>
<reference evidence="6" key="1">
    <citation type="submission" date="2016-10" db="EMBL/GenBank/DDBJ databases">
        <authorList>
            <person name="Varghese N."/>
            <person name="Submissions S."/>
        </authorList>
    </citation>
    <scope>NUCLEOTIDE SEQUENCE [LARGE SCALE GENOMIC DNA]</scope>
    <source>
        <strain evidence="6">DSM 15363</strain>
    </source>
</reference>
<dbReference type="RefSeq" id="WP_394331383.1">
    <property type="nucleotide sequence ID" value="NZ_FNCZ01000001.1"/>
</dbReference>
<evidence type="ECO:0000256" key="2">
    <source>
        <dbReference type="ARBA" id="ARBA00022801"/>
    </source>
</evidence>
<dbReference type="GO" id="GO:0004573">
    <property type="term" value="F:Glc3Man9GlcNAc2 oligosaccharide glucosidase activity"/>
    <property type="evidence" value="ECO:0007669"/>
    <property type="project" value="InterPro"/>
</dbReference>
<proteinExistence type="inferred from homology"/>
<dbReference type="Gene3D" id="1.50.10.10">
    <property type="match status" value="1"/>
</dbReference>